<dbReference type="Proteomes" id="UP000118435">
    <property type="component" value="Segment"/>
</dbReference>
<protein>
    <submittedName>
        <fullName evidence="2">Uncharacterized protein</fullName>
    </submittedName>
</protein>
<reference evidence="2 3" key="1">
    <citation type="journal article" date="2016" name="BMC Genomics">
        <title>A novel strain of cynomolgus macaque cytomegalovirus: implications for host-virus co-evolution.</title>
        <authorList>
            <person name="Russell J.N."/>
            <person name="Marsh A.K."/>
            <person name="Willer D.O."/>
            <person name="Ambagala A.P."/>
            <person name="Dzamba M."/>
            <person name="Chan J.K."/>
            <person name="Pilon R."/>
            <person name="Fournier J."/>
            <person name="Brudno M."/>
            <person name="Antony J.M."/>
            <person name="Sandstrom P."/>
            <person name="Evans B.J."/>
            <person name="MacDonald K.S."/>
        </authorList>
    </citation>
    <scope>NUCLEOTIDE SEQUENCE [LARGE SCALE GENOMIC DNA]</scope>
    <source>
        <strain evidence="2">Mauritius</strain>
    </source>
</reference>
<keyword evidence="1" id="KW-0472">Membrane</keyword>
<gene>
    <name evidence="2" type="primary">CyO3</name>
</gene>
<feature type="transmembrane region" description="Helical" evidence="1">
    <location>
        <begin position="20"/>
        <end position="47"/>
    </location>
</feature>
<organism evidence="2 3">
    <name type="scientific">Cynomolgus macaque cytomegalovirus strain Mauritius</name>
    <dbReference type="NCBI Taxonomy" id="1690255"/>
    <lineage>
        <taxon>Viruses</taxon>
        <taxon>Duplodnaviria</taxon>
        <taxon>Heunggongvirae</taxon>
        <taxon>Peploviricota</taxon>
        <taxon>Herviviricetes</taxon>
        <taxon>Herpesvirales</taxon>
        <taxon>Orthoherpesviridae</taxon>
        <taxon>Betaherpesvirinae</taxon>
        <taxon>Cytomegalovirus</taxon>
        <taxon>Cytomegalovirus macacinebeta3</taxon>
    </lineage>
</organism>
<evidence type="ECO:0000313" key="3">
    <source>
        <dbReference type="Proteomes" id="UP000118435"/>
    </source>
</evidence>
<name>A0A0K1H0D8_9BETA</name>
<dbReference type="EMBL" id="KP796148">
    <property type="protein sequence ID" value="AKT72896.1"/>
    <property type="molecule type" value="Genomic_DNA"/>
</dbReference>
<keyword evidence="1" id="KW-1133">Transmembrane helix</keyword>
<accession>A0A0K1H0D8</accession>
<evidence type="ECO:0000313" key="2">
    <source>
        <dbReference type="EMBL" id="AKT72896.1"/>
    </source>
</evidence>
<keyword evidence="1" id="KW-0812">Transmembrane</keyword>
<evidence type="ECO:0000256" key="1">
    <source>
        <dbReference type="SAM" id="Phobius"/>
    </source>
</evidence>
<proteinExistence type="predicted"/>
<sequence length="72" mass="8144">MTTEPGATASLFGVAPELDAIYVLVIILVILSLILEVQCIIHFFYYARSFGCYCRKRTPQQHQEVMMASTFP</sequence>